<feature type="transmembrane region" description="Helical" evidence="6">
    <location>
        <begin position="21"/>
        <end position="39"/>
    </location>
</feature>
<dbReference type="RefSeq" id="WP_208231783.1">
    <property type="nucleotide sequence ID" value="NZ_JAGEVG010000001.1"/>
</dbReference>
<evidence type="ECO:0000259" key="7">
    <source>
        <dbReference type="Pfam" id="PF03176"/>
    </source>
</evidence>
<dbReference type="Proteomes" id="UP000681315">
    <property type="component" value="Unassembled WGS sequence"/>
</dbReference>
<feature type="transmembrane region" description="Helical" evidence="6">
    <location>
        <begin position="773"/>
        <end position="799"/>
    </location>
</feature>
<organism evidence="8 9">
    <name type="scientific">Gelidibacter pelagius</name>
    <dbReference type="NCBI Taxonomy" id="2819985"/>
    <lineage>
        <taxon>Bacteria</taxon>
        <taxon>Pseudomonadati</taxon>
        <taxon>Bacteroidota</taxon>
        <taxon>Flavobacteriia</taxon>
        <taxon>Flavobacteriales</taxon>
        <taxon>Flavobacteriaceae</taxon>
        <taxon>Gelidibacter</taxon>
    </lineage>
</organism>
<keyword evidence="4 6" id="KW-1133">Transmembrane helix</keyword>
<evidence type="ECO:0000256" key="1">
    <source>
        <dbReference type="ARBA" id="ARBA00004651"/>
    </source>
</evidence>
<accession>A0ABS3SMD0</accession>
<comment type="caution">
    <text evidence="8">The sequence shown here is derived from an EMBL/GenBank/DDBJ whole genome shotgun (WGS) entry which is preliminary data.</text>
</comment>
<dbReference type="SUPFAM" id="SSF82866">
    <property type="entry name" value="Multidrug efflux transporter AcrB transmembrane domain"/>
    <property type="match status" value="2"/>
</dbReference>
<reference evidence="8 9" key="1">
    <citation type="submission" date="2021-03" db="EMBL/GenBank/DDBJ databases">
        <title>Gelidibacter sp. nov., isolated from costal sediment.</title>
        <authorList>
            <person name="Lun K.-Y."/>
        </authorList>
    </citation>
    <scope>NUCLEOTIDE SEQUENCE [LARGE SCALE GENOMIC DNA]</scope>
    <source>
        <strain evidence="8 9">DF109</strain>
    </source>
</reference>
<dbReference type="EMBL" id="JAGEVG010000001">
    <property type="protein sequence ID" value="MBO3096870.1"/>
    <property type="molecule type" value="Genomic_DNA"/>
</dbReference>
<keyword evidence="9" id="KW-1185">Reference proteome</keyword>
<protein>
    <submittedName>
        <fullName evidence="8">MMPL family transporter</fullName>
    </submittedName>
</protein>
<feature type="domain" description="Membrane transport protein MMPL" evidence="7">
    <location>
        <begin position="49"/>
        <end position="409"/>
    </location>
</feature>
<evidence type="ECO:0000256" key="4">
    <source>
        <dbReference type="ARBA" id="ARBA00022989"/>
    </source>
</evidence>
<feature type="transmembrane region" description="Helical" evidence="6">
    <location>
        <begin position="710"/>
        <end position="728"/>
    </location>
</feature>
<sequence>MAKFFYALYNKIQRHKTVFRIALIIIFGTLIWTASTIKFDEDISKLIPSNSENKQLQKVLKTAQFTDKIIVNIEKEKNGTTDDLTEYASQLLDSLSTHSSSFIKDIQGKIEDETIFETMDFVYNNVPLFLNTKDYSSISNKLQPDSIAKITESNYKTLISPSGIVSKQTIIKDPLGISLMALKHLQQLGVSDDFTINDGFLVSKDGRHLLLFITPTYPSNNTTDNAKFSEQLYKFQDDLNSVFKDKAQSSYFGGTLIAVANAQQIKNDIQITVTIAMVLLMTLFIVFYKKLTIPIILFVPTLFGGLLAISVLSVIRSEISAISLGIGAVLLGVTLDYSLHILTHIRNNETAKELFYGVSKPILMSGLTTALAFLCLLFVDSPALQDLGVFAAICVMGASVFALVFIPQVYKGSFIKNKKRSIVDKIASYDFHRNKILIASIAALLILSGFSYQRVTFNQDISNLNFQPEAIKSAEAKLDTLINISSKSLYVIVFGTNDQDVLETNDAIFNQLQDLETENKIINYNSVGALVGSDRKQKESIRIWDQFWTAELKSQTQSELIENGSKFGFKPTTFQEFYALLNHEFQPLSIEDYRKINVIPISDFIAEDENFMTITSVVNVKDEHIDVIKNTFKNSENTLVIDRQAINETLLGHLKNDFNKLLVYCVIVVVLLLLLFYQNFRLTLVTILPIIITWFITIGIMGLFHLEFNIFNIIISSFIFGLGVDYSIFMTNGMRSGKSSMATHKTSIILSVLTTILGVGVLIFAKHPALHSLATISIIGILTAMFISFVLQPILYNLLISKNSTEKRSPAD</sequence>
<evidence type="ECO:0000256" key="6">
    <source>
        <dbReference type="SAM" id="Phobius"/>
    </source>
</evidence>
<keyword evidence="3 6" id="KW-0812">Transmembrane</keyword>
<keyword evidence="5 6" id="KW-0472">Membrane</keyword>
<feature type="transmembrane region" description="Helical" evidence="6">
    <location>
        <begin position="321"/>
        <end position="342"/>
    </location>
</feature>
<proteinExistence type="predicted"/>
<feature type="transmembrane region" description="Helical" evidence="6">
    <location>
        <begin position="362"/>
        <end position="381"/>
    </location>
</feature>
<feature type="transmembrane region" description="Helical" evidence="6">
    <location>
        <begin position="684"/>
        <end position="704"/>
    </location>
</feature>
<dbReference type="PANTHER" id="PTHR33406:SF13">
    <property type="entry name" value="MEMBRANE PROTEIN YDFJ"/>
    <property type="match status" value="1"/>
</dbReference>
<dbReference type="InterPro" id="IPR050545">
    <property type="entry name" value="Mycobact_MmpL"/>
</dbReference>
<name>A0ABS3SMD0_9FLAO</name>
<dbReference type="InterPro" id="IPR004869">
    <property type="entry name" value="MMPL_dom"/>
</dbReference>
<evidence type="ECO:0000313" key="9">
    <source>
        <dbReference type="Proteomes" id="UP000681315"/>
    </source>
</evidence>
<gene>
    <name evidence="8" type="ORF">J4051_01210</name>
</gene>
<comment type="subcellular location">
    <subcellularLocation>
        <location evidence="1">Cell membrane</location>
        <topology evidence="1">Multi-pass membrane protein</topology>
    </subcellularLocation>
</comment>
<keyword evidence="2" id="KW-1003">Cell membrane</keyword>
<evidence type="ECO:0000256" key="2">
    <source>
        <dbReference type="ARBA" id="ARBA00022475"/>
    </source>
</evidence>
<feature type="domain" description="Membrane transport protein MMPL" evidence="7">
    <location>
        <begin position="655"/>
        <end position="799"/>
    </location>
</feature>
<feature type="transmembrane region" description="Helical" evidence="6">
    <location>
        <begin position="661"/>
        <end position="677"/>
    </location>
</feature>
<feature type="transmembrane region" description="Helical" evidence="6">
    <location>
        <begin position="295"/>
        <end position="315"/>
    </location>
</feature>
<evidence type="ECO:0000313" key="8">
    <source>
        <dbReference type="EMBL" id="MBO3096870.1"/>
    </source>
</evidence>
<dbReference type="Pfam" id="PF03176">
    <property type="entry name" value="MMPL"/>
    <property type="match status" value="2"/>
</dbReference>
<feature type="transmembrane region" description="Helical" evidence="6">
    <location>
        <begin position="269"/>
        <end position="288"/>
    </location>
</feature>
<feature type="transmembrane region" description="Helical" evidence="6">
    <location>
        <begin position="387"/>
        <end position="410"/>
    </location>
</feature>
<dbReference type="Gene3D" id="1.20.1640.10">
    <property type="entry name" value="Multidrug efflux transporter AcrB transmembrane domain"/>
    <property type="match status" value="2"/>
</dbReference>
<evidence type="ECO:0000256" key="3">
    <source>
        <dbReference type="ARBA" id="ARBA00022692"/>
    </source>
</evidence>
<dbReference type="PANTHER" id="PTHR33406">
    <property type="entry name" value="MEMBRANE PROTEIN MJ1562-RELATED"/>
    <property type="match status" value="1"/>
</dbReference>
<evidence type="ECO:0000256" key="5">
    <source>
        <dbReference type="ARBA" id="ARBA00023136"/>
    </source>
</evidence>
<feature type="transmembrane region" description="Helical" evidence="6">
    <location>
        <begin position="748"/>
        <end position="767"/>
    </location>
</feature>